<keyword evidence="3" id="KW-1185">Reference proteome</keyword>
<feature type="compositionally biased region" description="Low complexity" evidence="1">
    <location>
        <begin position="169"/>
        <end position="182"/>
    </location>
</feature>
<dbReference type="Proteomes" id="UP000675881">
    <property type="component" value="Chromosome 14"/>
</dbReference>
<evidence type="ECO:0000313" key="2">
    <source>
        <dbReference type="EMBL" id="CAF2839787.1"/>
    </source>
</evidence>
<evidence type="ECO:0000313" key="3">
    <source>
        <dbReference type="Proteomes" id="UP000675881"/>
    </source>
</evidence>
<evidence type="ECO:0000256" key="1">
    <source>
        <dbReference type="SAM" id="MobiDB-lite"/>
    </source>
</evidence>
<organism evidence="2 3">
    <name type="scientific">Lepeophtheirus salmonis</name>
    <name type="common">Salmon louse</name>
    <name type="synonym">Caligus salmonis</name>
    <dbReference type="NCBI Taxonomy" id="72036"/>
    <lineage>
        <taxon>Eukaryota</taxon>
        <taxon>Metazoa</taxon>
        <taxon>Ecdysozoa</taxon>
        <taxon>Arthropoda</taxon>
        <taxon>Crustacea</taxon>
        <taxon>Multicrustacea</taxon>
        <taxon>Hexanauplia</taxon>
        <taxon>Copepoda</taxon>
        <taxon>Siphonostomatoida</taxon>
        <taxon>Caligidae</taxon>
        <taxon>Lepeophtheirus</taxon>
    </lineage>
</organism>
<feature type="region of interest" description="Disordered" evidence="1">
    <location>
        <begin position="167"/>
        <end position="270"/>
    </location>
</feature>
<dbReference type="EMBL" id="HG994593">
    <property type="protein sequence ID" value="CAF2839787.1"/>
    <property type="molecule type" value="Genomic_DNA"/>
</dbReference>
<sequence>MNSSWKKSPYPPLISASSNPFSSSSSSPIMSLLDSQIEQLADELNRRRTFAQKPALREWALKNNRAETVSKSTRTGEEGNNEHVNMTSNNSSTPDDDDPGRLLNVWLGELDSIQKGLDLSMSRMSTPRIESPRLDTDRYSLVNLEESLDQDLDNILGELCALESDLTKHNGNNSNNSNSSNNSHHHNRRSELLTKGTPPQDDDSAFGDNASSSSGNTSSSATLGGIASISSSSSIMPKRQLSVAESPVPPTKGAQLDPKEEKAEKNPISH</sequence>
<dbReference type="OrthoDB" id="6235964at2759"/>
<feature type="compositionally biased region" description="Low complexity" evidence="1">
    <location>
        <begin position="13"/>
        <end position="28"/>
    </location>
</feature>
<proteinExistence type="predicted"/>
<protein>
    <submittedName>
        <fullName evidence="2">RAPH1</fullName>
    </submittedName>
</protein>
<feature type="region of interest" description="Disordered" evidence="1">
    <location>
        <begin position="1"/>
        <end position="28"/>
    </location>
</feature>
<feature type="region of interest" description="Disordered" evidence="1">
    <location>
        <begin position="62"/>
        <end position="100"/>
    </location>
</feature>
<name>A0A7R8H3Z8_LEPSM</name>
<dbReference type="AlphaFoldDB" id="A0A7R8H3Z8"/>
<gene>
    <name evidence="2" type="ORF">LSAA_5319</name>
</gene>
<feature type="compositionally biased region" description="Basic and acidic residues" evidence="1">
    <location>
        <begin position="257"/>
        <end position="270"/>
    </location>
</feature>
<reference evidence="2" key="1">
    <citation type="submission" date="2021-02" db="EMBL/GenBank/DDBJ databases">
        <authorList>
            <person name="Bekaert M."/>
        </authorList>
    </citation>
    <scope>NUCLEOTIDE SEQUENCE</scope>
    <source>
        <strain evidence="2">IoA-00</strain>
    </source>
</reference>
<feature type="compositionally biased region" description="Low complexity" evidence="1">
    <location>
        <begin position="209"/>
        <end position="234"/>
    </location>
</feature>
<accession>A0A7R8H3Z8</accession>